<dbReference type="EMBL" id="LWHQ01000054">
    <property type="protein sequence ID" value="OAS19099.1"/>
    <property type="molecule type" value="Genomic_DNA"/>
</dbReference>
<dbReference type="AlphaFoldDB" id="A0A179S4L3"/>
<sequence length="127" mass="13387">MASERKIGAHVYRCEKLPATEGLPLLLRVTRFFGAAPAMLLSIVSNASDAPSAFLATCMGTDVDPSETQALLTDLAQSCTTGGNPCVVGVKPQSIEDLVSVAWFALEVNFKDFLVASLSKLPASQEA</sequence>
<protein>
    <submittedName>
        <fullName evidence="1">Uncharacterized protein</fullName>
    </submittedName>
</protein>
<gene>
    <name evidence="1" type="ORF">A5481_25225</name>
</gene>
<comment type="caution">
    <text evidence="1">The sequence shown here is derived from an EMBL/GenBank/DDBJ whole genome shotgun (WGS) entry which is preliminary data.</text>
</comment>
<accession>A0A179S4L3</accession>
<name>A0A179S4L3_9HYPH</name>
<dbReference type="InterPro" id="IPR049156">
    <property type="entry name" value="Phage_chap_TAC_15-like"/>
</dbReference>
<organism evidence="1 2">
    <name type="scientific">Methylobacterium platani</name>
    <dbReference type="NCBI Taxonomy" id="427683"/>
    <lineage>
        <taxon>Bacteria</taxon>
        <taxon>Pseudomonadati</taxon>
        <taxon>Pseudomonadota</taxon>
        <taxon>Alphaproteobacteria</taxon>
        <taxon>Hyphomicrobiales</taxon>
        <taxon>Methylobacteriaceae</taxon>
        <taxon>Methylobacterium</taxon>
    </lineage>
</organism>
<reference evidence="1 2" key="1">
    <citation type="submission" date="2016-04" db="EMBL/GenBank/DDBJ databases">
        <authorList>
            <person name="Evans L.H."/>
            <person name="Alamgir A."/>
            <person name="Owens N."/>
            <person name="Weber N.D."/>
            <person name="Virtaneva K."/>
            <person name="Barbian K."/>
            <person name="Babar A."/>
            <person name="Rosenke K."/>
        </authorList>
    </citation>
    <scope>NUCLEOTIDE SEQUENCE [LARGE SCALE GENOMIC DNA]</scope>
    <source>
        <strain evidence="1 2">PMB02</strain>
    </source>
</reference>
<evidence type="ECO:0000313" key="2">
    <source>
        <dbReference type="Proteomes" id="UP000078316"/>
    </source>
</evidence>
<dbReference type="Proteomes" id="UP000078316">
    <property type="component" value="Unassembled WGS sequence"/>
</dbReference>
<proteinExistence type="predicted"/>
<evidence type="ECO:0000313" key="1">
    <source>
        <dbReference type="EMBL" id="OAS19099.1"/>
    </source>
</evidence>
<dbReference type="OrthoDB" id="8005461at2"/>
<dbReference type="RefSeq" id="WP_048432170.1">
    <property type="nucleotide sequence ID" value="NZ_LWHQ01000054.1"/>
</dbReference>
<dbReference type="Pfam" id="PF21822">
    <property type="entry name" value="Phage_TAC_15"/>
    <property type="match status" value="1"/>
</dbReference>
<dbReference type="STRING" id="427683.A5481_25225"/>